<proteinExistence type="predicted"/>
<protein>
    <submittedName>
        <fullName evidence="1">Uncharacterized protein</fullName>
    </submittedName>
</protein>
<dbReference type="OrthoDB" id="10263760at2759"/>
<dbReference type="Proteomes" id="UP000604046">
    <property type="component" value="Unassembled WGS sequence"/>
</dbReference>
<evidence type="ECO:0000313" key="1">
    <source>
        <dbReference type="EMBL" id="CAE7615906.1"/>
    </source>
</evidence>
<dbReference type="AlphaFoldDB" id="A0A812VEW7"/>
<reference evidence="1" key="1">
    <citation type="submission" date="2021-02" db="EMBL/GenBank/DDBJ databases">
        <authorList>
            <person name="Dougan E. K."/>
            <person name="Rhodes N."/>
            <person name="Thang M."/>
            <person name="Chan C."/>
        </authorList>
    </citation>
    <scope>NUCLEOTIDE SEQUENCE</scope>
</reference>
<keyword evidence="2" id="KW-1185">Reference proteome</keyword>
<accession>A0A812VEW7</accession>
<name>A0A812VEW7_9DINO</name>
<comment type="caution">
    <text evidence="1">The sequence shown here is derived from an EMBL/GenBank/DDBJ whole genome shotgun (WGS) entry which is preliminary data.</text>
</comment>
<dbReference type="EMBL" id="CAJNDS010002843">
    <property type="protein sequence ID" value="CAE7615906.1"/>
    <property type="molecule type" value="Genomic_DNA"/>
</dbReference>
<evidence type="ECO:0000313" key="2">
    <source>
        <dbReference type="Proteomes" id="UP000604046"/>
    </source>
</evidence>
<sequence length="131" mass="14027">MLELEPGLVEKLTCVCGHDANSHSQKPAAVPAPTQLALGALETFSDTEDAGMWNVLQGVWIRKDGDDPTTQQVKKAKRREPLHCTAQRWRGPSGGLWAQLDAAKHGPGWVLIEGPGFGLTGPLLQRAAPAT</sequence>
<organism evidence="1 2">
    <name type="scientific">Symbiodinium natans</name>
    <dbReference type="NCBI Taxonomy" id="878477"/>
    <lineage>
        <taxon>Eukaryota</taxon>
        <taxon>Sar</taxon>
        <taxon>Alveolata</taxon>
        <taxon>Dinophyceae</taxon>
        <taxon>Suessiales</taxon>
        <taxon>Symbiodiniaceae</taxon>
        <taxon>Symbiodinium</taxon>
    </lineage>
</organism>
<gene>
    <name evidence="1" type="ORF">SNAT2548_LOCUS35011</name>
</gene>